<gene>
    <name evidence="1" type="ORF">ACFPIH_32460</name>
</gene>
<organism evidence="1 2">
    <name type="scientific">Streptomyces vulcanius</name>
    <dbReference type="NCBI Taxonomy" id="1441876"/>
    <lineage>
        <taxon>Bacteria</taxon>
        <taxon>Bacillati</taxon>
        <taxon>Actinomycetota</taxon>
        <taxon>Actinomycetes</taxon>
        <taxon>Kitasatosporales</taxon>
        <taxon>Streptomycetaceae</taxon>
        <taxon>Streptomyces</taxon>
    </lineage>
</organism>
<comment type="caution">
    <text evidence="1">The sequence shown here is derived from an EMBL/GenBank/DDBJ whole genome shotgun (WGS) entry which is preliminary data.</text>
</comment>
<reference evidence="2" key="1">
    <citation type="journal article" date="2019" name="Int. J. Syst. Evol. Microbiol.">
        <title>The Global Catalogue of Microorganisms (GCM) 10K type strain sequencing project: providing services to taxonomists for standard genome sequencing and annotation.</title>
        <authorList>
            <consortium name="The Broad Institute Genomics Platform"/>
            <consortium name="The Broad Institute Genome Sequencing Center for Infectious Disease"/>
            <person name="Wu L."/>
            <person name="Ma J."/>
        </authorList>
    </citation>
    <scope>NUCLEOTIDE SEQUENCE [LARGE SCALE GENOMIC DNA]</scope>
    <source>
        <strain evidence="2">CGMCC 4.7177</strain>
    </source>
</reference>
<evidence type="ECO:0000313" key="2">
    <source>
        <dbReference type="Proteomes" id="UP001595839"/>
    </source>
</evidence>
<evidence type="ECO:0000313" key="1">
    <source>
        <dbReference type="EMBL" id="MFC4504169.1"/>
    </source>
</evidence>
<protein>
    <submittedName>
        <fullName evidence="1">Uncharacterized protein</fullName>
    </submittedName>
</protein>
<dbReference type="EMBL" id="JBHSFK010000024">
    <property type="protein sequence ID" value="MFC4504169.1"/>
    <property type="molecule type" value="Genomic_DNA"/>
</dbReference>
<keyword evidence="2" id="KW-1185">Reference proteome</keyword>
<accession>A0ABV9AWI1</accession>
<sequence>MTARRTSPASPRGQALACVEALAFLRDRYAGSETAIAVSLGTTREAVDALADRLTTENGEACPELRLTMGELHTLHSALTAAATRFLSHGGFLQEPFRIRLGYFRENFDALARDLADAVKVTS</sequence>
<dbReference type="Proteomes" id="UP001595839">
    <property type="component" value="Unassembled WGS sequence"/>
</dbReference>
<dbReference type="RefSeq" id="WP_381180423.1">
    <property type="nucleotide sequence ID" value="NZ_JBHSFK010000024.1"/>
</dbReference>
<proteinExistence type="predicted"/>
<name>A0ABV9AWI1_9ACTN</name>